<dbReference type="AlphaFoldDB" id="A0A165F6U9"/>
<organism evidence="2 3">
    <name type="scientific">Exidia glandulosa HHB12029</name>
    <dbReference type="NCBI Taxonomy" id="1314781"/>
    <lineage>
        <taxon>Eukaryota</taxon>
        <taxon>Fungi</taxon>
        <taxon>Dikarya</taxon>
        <taxon>Basidiomycota</taxon>
        <taxon>Agaricomycotina</taxon>
        <taxon>Agaricomycetes</taxon>
        <taxon>Auriculariales</taxon>
        <taxon>Exidiaceae</taxon>
        <taxon>Exidia</taxon>
    </lineage>
</organism>
<dbReference type="STRING" id="1314781.A0A165F6U9"/>
<dbReference type="PROSITE" id="PS50294">
    <property type="entry name" value="WD_REPEATS_REGION"/>
    <property type="match status" value="2"/>
</dbReference>
<dbReference type="PROSITE" id="PS50082">
    <property type="entry name" value="WD_REPEATS_2"/>
    <property type="match status" value="2"/>
</dbReference>
<proteinExistence type="predicted"/>
<dbReference type="SUPFAM" id="SSF50978">
    <property type="entry name" value="WD40 repeat-like"/>
    <property type="match status" value="1"/>
</dbReference>
<dbReference type="InterPro" id="IPR001680">
    <property type="entry name" value="WD40_rpt"/>
</dbReference>
<dbReference type="Pfam" id="PF00400">
    <property type="entry name" value="WD40"/>
    <property type="match status" value="2"/>
</dbReference>
<feature type="repeat" description="WD" evidence="1">
    <location>
        <begin position="53"/>
        <end position="80"/>
    </location>
</feature>
<accession>A0A165F6U9</accession>
<dbReference type="Proteomes" id="UP000077266">
    <property type="component" value="Unassembled WGS sequence"/>
</dbReference>
<evidence type="ECO:0000313" key="3">
    <source>
        <dbReference type="Proteomes" id="UP000077266"/>
    </source>
</evidence>
<dbReference type="EMBL" id="KV426099">
    <property type="protein sequence ID" value="KZV88487.1"/>
    <property type="molecule type" value="Genomic_DNA"/>
</dbReference>
<keyword evidence="3" id="KW-1185">Reference proteome</keyword>
<feature type="non-terminal residue" evidence="2">
    <location>
        <position position="1"/>
    </location>
</feature>
<feature type="repeat" description="WD" evidence="1">
    <location>
        <begin position="1"/>
        <end position="42"/>
    </location>
</feature>
<keyword evidence="1" id="KW-0853">WD repeat</keyword>
<evidence type="ECO:0000256" key="1">
    <source>
        <dbReference type="PROSITE-ProRule" id="PRU00221"/>
    </source>
</evidence>
<name>A0A165F6U9_EXIGL</name>
<dbReference type="PANTHER" id="PTHR19879:SF9">
    <property type="entry name" value="TRANSCRIPTION INITIATION FACTOR TFIID SUBUNIT 5"/>
    <property type="match status" value="1"/>
</dbReference>
<dbReference type="InParanoid" id="A0A165F6U9"/>
<dbReference type="InterPro" id="IPR036322">
    <property type="entry name" value="WD40_repeat_dom_sf"/>
</dbReference>
<dbReference type="OrthoDB" id="2662816at2759"/>
<dbReference type="Gene3D" id="2.130.10.10">
    <property type="entry name" value="YVTN repeat-like/Quinoprotein amine dehydrogenase"/>
    <property type="match status" value="1"/>
</dbReference>
<protein>
    <submittedName>
        <fullName evidence="2">WD40 repeat-like protein</fullName>
    </submittedName>
</protein>
<reference evidence="2 3" key="1">
    <citation type="journal article" date="2016" name="Mol. Biol. Evol.">
        <title>Comparative Genomics of Early-Diverging Mushroom-Forming Fungi Provides Insights into the Origins of Lignocellulose Decay Capabilities.</title>
        <authorList>
            <person name="Nagy L.G."/>
            <person name="Riley R."/>
            <person name="Tritt A."/>
            <person name="Adam C."/>
            <person name="Daum C."/>
            <person name="Floudas D."/>
            <person name="Sun H."/>
            <person name="Yadav J.S."/>
            <person name="Pangilinan J."/>
            <person name="Larsson K.H."/>
            <person name="Matsuura K."/>
            <person name="Barry K."/>
            <person name="Labutti K."/>
            <person name="Kuo R."/>
            <person name="Ohm R.A."/>
            <person name="Bhattacharya S.S."/>
            <person name="Shirouzu T."/>
            <person name="Yoshinaga Y."/>
            <person name="Martin F.M."/>
            <person name="Grigoriev I.V."/>
            <person name="Hibbett D.S."/>
        </authorList>
    </citation>
    <scope>NUCLEOTIDE SEQUENCE [LARGE SCALE GENOMIC DNA]</scope>
    <source>
        <strain evidence="2 3">HHB12029</strain>
    </source>
</reference>
<sequence>LEGHSGAVTSVSWSSDGRRIVSSSLDGSVRIWDSDTYQSIGSPIYSGHMADRVHAAAFSPDGHLVVSAGSQPNLRLWDVEDTIRDPLSSNCPPIWNISYTSDGRSV</sequence>
<feature type="non-terminal residue" evidence="2">
    <location>
        <position position="106"/>
    </location>
</feature>
<dbReference type="SMART" id="SM00320">
    <property type="entry name" value="WD40"/>
    <property type="match status" value="2"/>
</dbReference>
<dbReference type="PANTHER" id="PTHR19879">
    <property type="entry name" value="TRANSCRIPTION INITIATION FACTOR TFIID"/>
    <property type="match status" value="1"/>
</dbReference>
<gene>
    <name evidence="2" type="ORF">EXIGLDRAFT_582314</name>
</gene>
<evidence type="ECO:0000313" key="2">
    <source>
        <dbReference type="EMBL" id="KZV88487.1"/>
    </source>
</evidence>
<dbReference type="InterPro" id="IPR015943">
    <property type="entry name" value="WD40/YVTN_repeat-like_dom_sf"/>
</dbReference>